<organism evidence="1 2">
    <name type="scientific">Mycena metata</name>
    <dbReference type="NCBI Taxonomy" id="1033252"/>
    <lineage>
        <taxon>Eukaryota</taxon>
        <taxon>Fungi</taxon>
        <taxon>Dikarya</taxon>
        <taxon>Basidiomycota</taxon>
        <taxon>Agaricomycotina</taxon>
        <taxon>Agaricomycetes</taxon>
        <taxon>Agaricomycetidae</taxon>
        <taxon>Agaricales</taxon>
        <taxon>Marasmiineae</taxon>
        <taxon>Mycenaceae</taxon>
        <taxon>Mycena</taxon>
    </lineage>
</organism>
<reference evidence="1" key="1">
    <citation type="submission" date="2023-03" db="EMBL/GenBank/DDBJ databases">
        <title>Massive genome expansion in bonnet fungi (Mycena s.s.) driven by repeated elements and novel gene families across ecological guilds.</title>
        <authorList>
            <consortium name="Lawrence Berkeley National Laboratory"/>
            <person name="Harder C.B."/>
            <person name="Miyauchi S."/>
            <person name="Viragh M."/>
            <person name="Kuo A."/>
            <person name="Thoen E."/>
            <person name="Andreopoulos B."/>
            <person name="Lu D."/>
            <person name="Skrede I."/>
            <person name="Drula E."/>
            <person name="Henrissat B."/>
            <person name="Morin E."/>
            <person name="Kohler A."/>
            <person name="Barry K."/>
            <person name="LaButti K."/>
            <person name="Morin E."/>
            <person name="Salamov A."/>
            <person name="Lipzen A."/>
            <person name="Mereny Z."/>
            <person name="Hegedus B."/>
            <person name="Baldrian P."/>
            <person name="Stursova M."/>
            <person name="Weitz H."/>
            <person name="Taylor A."/>
            <person name="Grigoriev I.V."/>
            <person name="Nagy L.G."/>
            <person name="Martin F."/>
            <person name="Kauserud H."/>
        </authorList>
    </citation>
    <scope>NUCLEOTIDE SEQUENCE</scope>
    <source>
        <strain evidence="1">CBHHK182m</strain>
    </source>
</reference>
<evidence type="ECO:0000313" key="1">
    <source>
        <dbReference type="EMBL" id="KAJ7753786.1"/>
    </source>
</evidence>
<evidence type="ECO:0000313" key="2">
    <source>
        <dbReference type="Proteomes" id="UP001215598"/>
    </source>
</evidence>
<comment type="caution">
    <text evidence="1">The sequence shown here is derived from an EMBL/GenBank/DDBJ whole genome shotgun (WGS) entry which is preliminary data.</text>
</comment>
<dbReference type="AlphaFoldDB" id="A0AAD7IZD8"/>
<dbReference type="EMBL" id="JARKIB010000054">
    <property type="protein sequence ID" value="KAJ7753786.1"/>
    <property type="molecule type" value="Genomic_DNA"/>
</dbReference>
<sequence length="498" mass="54680">MFLGECGRSKAFGQAGFGDAVRWIKYLINNYEYVLGRTLCVIDALDASAYPPLSFPSSSASSATFTCIYSSEDGFHEQGPGAYVDMNTSRILFLSRVACLRNEISQSLRDLGLQTDYALANEFLPRDELTEGMSSSPIHGSNTRYIWTRHNCAAVAAFATRVRIRAARNDRSSAYCCASVGVGRNGVIALGMRKATKEFAIEIEHRCRVGCEDGESQDLRLVVRVDLEVVIEDKGGLAARCARRLGGGDQRGLVYREPLDPSLRWAGTAEHLTASTHQRVLCKIVWEPVARPTTSRAEWLKFPSRALDGRRFEDGGFACAEPMNSVLGVGGAGAMLYIPSMNSGNLGRCQQASTNQHAFTTNLPSKANAEPVFSLQCTSFSQLLTDLCVGLSGFGIGSEGRPKLRRQPQRSTFNPRPVHKLRVKWAVDGEVFESWVCWFMRTRWNGFLCHANAIQVDIDPVKLLTTFSSLQAGQLYLGSQAFSGEYGGSKAFLANWIG</sequence>
<keyword evidence="2" id="KW-1185">Reference proteome</keyword>
<gene>
    <name evidence="1" type="ORF">B0H16DRAFT_1690692</name>
</gene>
<protein>
    <submittedName>
        <fullName evidence="1">Uncharacterized protein</fullName>
    </submittedName>
</protein>
<dbReference type="Proteomes" id="UP001215598">
    <property type="component" value="Unassembled WGS sequence"/>
</dbReference>
<accession>A0AAD7IZD8</accession>
<name>A0AAD7IZD8_9AGAR</name>
<proteinExistence type="predicted"/>